<dbReference type="InterPro" id="IPR004100">
    <property type="entry name" value="ATPase_F1/V1/A1_a/bsu_N"/>
</dbReference>
<dbReference type="GO" id="GO:0045259">
    <property type="term" value="C:proton-transporting ATP synthase complex"/>
    <property type="evidence" value="ECO:0007669"/>
    <property type="project" value="InterPro"/>
</dbReference>
<dbReference type="GO" id="GO:0016887">
    <property type="term" value="F:ATP hydrolysis activity"/>
    <property type="evidence" value="ECO:0007669"/>
    <property type="project" value="InterPro"/>
</dbReference>
<dbReference type="Gene3D" id="3.40.50.300">
    <property type="entry name" value="P-loop containing nucleotide triphosphate hydrolases"/>
    <property type="match status" value="1"/>
</dbReference>
<evidence type="ECO:0000256" key="3">
    <source>
        <dbReference type="ARBA" id="ARBA00012473"/>
    </source>
</evidence>
<name>A0A7J9KTV1_GOSSC</name>
<evidence type="ECO:0000259" key="16">
    <source>
        <dbReference type="Pfam" id="PF11421"/>
    </source>
</evidence>
<dbReference type="GO" id="GO:0005524">
    <property type="term" value="F:ATP binding"/>
    <property type="evidence" value="ECO:0007669"/>
    <property type="project" value="UniProtKB-KW"/>
</dbReference>
<dbReference type="Pfam" id="PF00006">
    <property type="entry name" value="ATP-synt_ab"/>
    <property type="match status" value="1"/>
</dbReference>
<evidence type="ECO:0000256" key="9">
    <source>
        <dbReference type="ARBA" id="ARBA00022946"/>
    </source>
</evidence>
<dbReference type="PANTHER" id="PTHR15184">
    <property type="entry name" value="ATP SYNTHASE"/>
    <property type="match status" value="1"/>
</dbReference>
<keyword evidence="4" id="KW-0813">Transport</keyword>
<keyword evidence="5" id="KW-0547">Nucleotide-binding</keyword>
<dbReference type="CDD" id="cd18115">
    <property type="entry name" value="ATP-synt_F1_beta_N"/>
    <property type="match status" value="1"/>
</dbReference>
<protein>
    <recommendedName>
        <fullName evidence="3">H(+)-transporting two-sector ATPase</fullName>
        <ecNumber evidence="3">7.1.2.2</ecNumber>
    </recommendedName>
</protein>
<organism evidence="17 18">
    <name type="scientific">Gossypium schwendimanii</name>
    <name type="common">Cotton</name>
    <dbReference type="NCBI Taxonomy" id="34291"/>
    <lineage>
        <taxon>Eukaryota</taxon>
        <taxon>Viridiplantae</taxon>
        <taxon>Streptophyta</taxon>
        <taxon>Embryophyta</taxon>
        <taxon>Tracheophyta</taxon>
        <taxon>Spermatophyta</taxon>
        <taxon>Magnoliopsida</taxon>
        <taxon>eudicotyledons</taxon>
        <taxon>Gunneridae</taxon>
        <taxon>Pentapetalae</taxon>
        <taxon>rosids</taxon>
        <taxon>malvids</taxon>
        <taxon>Malvales</taxon>
        <taxon>Malvaceae</taxon>
        <taxon>Malvoideae</taxon>
        <taxon>Gossypium</taxon>
    </lineage>
</organism>
<dbReference type="AlphaFoldDB" id="A0A7J9KTV1"/>
<dbReference type="SUPFAM" id="SSF52540">
    <property type="entry name" value="P-loop containing nucleoside triphosphate hydrolases"/>
    <property type="match status" value="1"/>
</dbReference>
<evidence type="ECO:0000256" key="12">
    <source>
        <dbReference type="ARBA" id="ARBA00023128"/>
    </source>
</evidence>
<proteinExistence type="inferred from homology"/>
<evidence type="ECO:0000256" key="11">
    <source>
        <dbReference type="ARBA" id="ARBA00023065"/>
    </source>
</evidence>
<evidence type="ECO:0000313" key="17">
    <source>
        <dbReference type="EMBL" id="MBA0849877.1"/>
    </source>
</evidence>
<comment type="function">
    <text evidence="1">Mitochondrial membrane ATP synthase (F(1)F(0) ATP synthase or Complex V) produces ATP from ADP in the presence of a proton gradient across the membrane which is generated by electron transport complexes of the respiratory chain. F-type ATPases consist of two structural domains, F(1) - containing the extramembraneous catalytic core, and F(0) - containing the membrane proton channel, linked together by a central stalk and a peripheral stalk. During catalysis, ATP synthesis in the catalytic domain of F(1) is coupled via a rotary mechanism of the central stalk subunits to proton translocation. Subunits alpha and beta form the catalytic core in F(1). Rotation of the central stalk against the surrounding alpha(3)beta(3) subunits leads to hydrolysis of ATP in three separate catalytic sites on the beta subunits.</text>
</comment>
<feature type="domain" description="ATPase F1/V1/A1 complex alpha/beta subunit N-terminal" evidence="15">
    <location>
        <begin position="43"/>
        <end position="109"/>
    </location>
</feature>
<dbReference type="InterPro" id="IPR036121">
    <property type="entry name" value="ATPase_F1/V1/A1_a/bsu_N_sf"/>
</dbReference>
<evidence type="ECO:0000256" key="4">
    <source>
        <dbReference type="ARBA" id="ARBA00022448"/>
    </source>
</evidence>
<dbReference type="GO" id="GO:0046933">
    <property type="term" value="F:proton-transporting ATP synthase activity, rotational mechanism"/>
    <property type="evidence" value="ECO:0007669"/>
    <property type="project" value="TreeGrafter"/>
</dbReference>
<gene>
    <name evidence="17" type="ORF">Goshw_021972</name>
</gene>
<evidence type="ECO:0000259" key="15">
    <source>
        <dbReference type="Pfam" id="PF02874"/>
    </source>
</evidence>
<comment type="caution">
    <text evidence="17">The sequence shown here is derived from an EMBL/GenBank/DDBJ whole genome shotgun (WGS) entry which is preliminary data.</text>
</comment>
<feature type="domain" description="ATPase F1/V1/A1 complex alpha/beta subunit nucleotide-binding" evidence="14">
    <location>
        <begin position="190"/>
        <end position="340"/>
    </location>
</feature>
<comment type="catalytic activity">
    <reaction evidence="13">
        <text>ATP + H2O + 4 H(+)(in) = ADP + phosphate + 5 H(+)(out)</text>
        <dbReference type="Rhea" id="RHEA:57720"/>
        <dbReference type="ChEBI" id="CHEBI:15377"/>
        <dbReference type="ChEBI" id="CHEBI:15378"/>
        <dbReference type="ChEBI" id="CHEBI:30616"/>
        <dbReference type="ChEBI" id="CHEBI:43474"/>
        <dbReference type="ChEBI" id="CHEBI:456216"/>
        <dbReference type="EC" id="7.1.2.2"/>
    </reaction>
</comment>
<keyword evidence="12" id="KW-0496">Mitochondrion</keyword>
<feature type="domain" description="ATP synthase F1 beta subunit" evidence="16">
    <location>
        <begin position="1"/>
        <end position="20"/>
    </location>
</feature>
<keyword evidence="7" id="KW-0999">Mitochondrion inner membrane</keyword>
<dbReference type="GO" id="GO:0005739">
    <property type="term" value="C:mitochondrion"/>
    <property type="evidence" value="ECO:0007669"/>
    <property type="project" value="GOC"/>
</dbReference>
<dbReference type="Gene3D" id="2.40.10.170">
    <property type="match status" value="1"/>
</dbReference>
<evidence type="ECO:0000256" key="1">
    <source>
        <dbReference type="ARBA" id="ARBA00003086"/>
    </source>
</evidence>
<keyword evidence="6" id="KW-0375">Hydrogen ion transport</keyword>
<keyword evidence="9" id="KW-0809">Transit peptide</keyword>
<dbReference type="InterPro" id="IPR000194">
    <property type="entry name" value="ATPase_F1/V1/A1_a/bsu_nucl-bd"/>
</dbReference>
<dbReference type="InterPro" id="IPR027417">
    <property type="entry name" value="P-loop_NTPase"/>
</dbReference>
<dbReference type="InterPro" id="IPR020971">
    <property type="entry name" value="ATP_synth_F1_beta_su"/>
</dbReference>
<dbReference type="Pfam" id="PF11421">
    <property type="entry name" value="Synthase_beta"/>
    <property type="match status" value="1"/>
</dbReference>
<comment type="similarity">
    <text evidence="2">Belongs to the ATPase alpha/beta chains family.</text>
</comment>
<evidence type="ECO:0000256" key="7">
    <source>
        <dbReference type="ARBA" id="ARBA00022792"/>
    </source>
</evidence>
<dbReference type="InterPro" id="IPR050053">
    <property type="entry name" value="ATPase_alpha/beta_chains"/>
</dbReference>
<dbReference type="FunFam" id="2.40.10.170:FF:000006">
    <property type="entry name" value="ATP synthase subunit beta"/>
    <property type="match status" value="1"/>
</dbReference>
<keyword evidence="10" id="KW-1278">Translocase</keyword>
<dbReference type="Pfam" id="PF02874">
    <property type="entry name" value="ATP-synt_ab_N"/>
    <property type="match status" value="1"/>
</dbReference>
<sequence length="411" mass="45062">MTSRRLLCSLLRSASRRSPPPAKVAGRGKLTDEFSGAGAIGQVCQVIGAVVDVRFDEGLPPILTVLEVMDHSIRLVHEVAQHLGENMVRTIAMDGTEGLVRGQPVLNTGSPITVPVGKATLGRIINIIGEPIDDKGELKTYHFLPIHREAPAFVDQATEQKILLTGIKVLLSEAGGDTQVKTFFSYFIMQAVDLLAPYQRGGTIGLFDGAGVGKTVRIMELINNVAKAHGWFYVIFVVGYSLYFAESKCALIYGQMNEPPSARARVGLTGLTVAEYFRDAEGQDVLLFINNIFRFTQANSEVSALLGRIPFAACYQPTLATDLRGLQEHIITTKKGSITSDTRLKALQMRFKLNGIIQEFVSKALDAYTKKRENQDFKYWESWSKKPNLVAKAHWISVTSINDSISVGDGS</sequence>
<dbReference type="OrthoDB" id="14523at2759"/>
<evidence type="ECO:0000256" key="8">
    <source>
        <dbReference type="ARBA" id="ARBA00022840"/>
    </source>
</evidence>
<dbReference type="GO" id="GO:0042776">
    <property type="term" value="P:proton motive force-driven mitochondrial ATP synthesis"/>
    <property type="evidence" value="ECO:0007669"/>
    <property type="project" value="TreeGrafter"/>
</dbReference>
<evidence type="ECO:0000256" key="5">
    <source>
        <dbReference type="ARBA" id="ARBA00022741"/>
    </source>
</evidence>
<keyword evidence="11" id="KW-0406">Ion transport</keyword>
<dbReference type="EMBL" id="JABFAF010000002">
    <property type="protein sequence ID" value="MBA0849877.1"/>
    <property type="molecule type" value="Genomic_DNA"/>
</dbReference>
<accession>A0A7J9KTV1</accession>
<keyword evidence="8" id="KW-0067">ATP-binding</keyword>
<dbReference type="EC" id="7.1.2.2" evidence="3"/>
<dbReference type="SUPFAM" id="SSF50615">
    <property type="entry name" value="N-terminal domain of alpha and beta subunits of F1 ATP synthase"/>
    <property type="match status" value="1"/>
</dbReference>
<dbReference type="Proteomes" id="UP000593576">
    <property type="component" value="Unassembled WGS sequence"/>
</dbReference>
<evidence type="ECO:0000259" key="14">
    <source>
        <dbReference type="Pfam" id="PF00006"/>
    </source>
</evidence>
<evidence type="ECO:0000313" key="18">
    <source>
        <dbReference type="Proteomes" id="UP000593576"/>
    </source>
</evidence>
<keyword evidence="7" id="KW-0472">Membrane</keyword>
<keyword evidence="18" id="KW-1185">Reference proteome</keyword>
<evidence type="ECO:0000256" key="2">
    <source>
        <dbReference type="ARBA" id="ARBA00008936"/>
    </source>
</evidence>
<dbReference type="PANTHER" id="PTHR15184:SF80">
    <property type="entry name" value="ATP SYNTHASE SUBUNIT BETA-1, MITOCHONDRIAL-RELATED"/>
    <property type="match status" value="1"/>
</dbReference>
<reference evidence="17 18" key="1">
    <citation type="journal article" date="2019" name="Genome Biol. Evol.">
        <title>Insights into the evolution of the New World diploid cottons (Gossypium, subgenus Houzingenia) based on genome sequencing.</title>
        <authorList>
            <person name="Grover C.E."/>
            <person name="Arick M.A. 2nd"/>
            <person name="Thrash A."/>
            <person name="Conover J.L."/>
            <person name="Sanders W.S."/>
            <person name="Peterson D.G."/>
            <person name="Frelichowski J.E."/>
            <person name="Scheffler J.A."/>
            <person name="Scheffler B.E."/>
            <person name="Wendel J.F."/>
        </authorList>
    </citation>
    <scope>NUCLEOTIDE SEQUENCE [LARGE SCALE GENOMIC DNA]</scope>
    <source>
        <strain evidence="17">1</strain>
        <tissue evidence="17">Leaf</tissue>
    </source>
</reference>
<evidence type="ECO:0000256" key="10">
    <source>
        <dbReference type="ARBA" id="ARBA00022967"/>
    </source>
</evidence>
<evidence type="ECO:0000256" key="13">
    <source>
        <dbReference type="ARBA" id="ARBA00048383"/>
    </source>
</evidence>
<evidence type="ECO:0000256" key="6">
    <source>
        <dbReference type="ARBA" id="ARBA00022781"/>
    </source>
</evidence>